<keyword evidence="11 12" id="KW-0998">Cell outer membrane</keyword>
<dbReference type="RefSeq" id="WP_345972718.1">
    <property type="nucleotide sequence ID" value="NZ_CP147920.1"/>
</dbReference>
<accession>A0ABZ3HC01</accession>
<dbReference type="PROSITE" id="PS52016">
    <property type="entry name" value="TONB_DEPENDENT_REC_3"/>
    <property type="match status" value="1"/>
</dbReference>
<evidence type="ECO:0000256" key="5">
    <source>
        <dbReference type="ARBA" id="ARBA00022692"/>
    </source>
</evidence>
<dbReference type="Pfam" id="PF07715">
    <property type="entry name" value="Plug"/>
    <property type="match status" value="1"/>
</dbReference>
<protein>
    <submittedName>
        <fullName evidence="16">TonB-dependent receptor</fullName>
    </submittedName>
</protein>
<evidence type="ECO:0000256" key="2">
    <source>
        <dbReference type="ARBA" id="ARBA00022448"/>
    </source>
</evidence>
<evidence type="ECO:0000256" key="8">
    <source>
        <dbReference type="ARBA" id="ARBA00023065"/>
    </source>
</evidence>
<evidence type="ECO:0000259" key="15">
    <source>
        <dbReference type="Pfam" id="PF07715"/>
    </source>
</evidence>
<dbReference type="Pfam" id="PF00593">
    <property type="entry name" value="TonB_dep_Rec_b-barrel"/>
    <property type="match status" value="1"/>
</dbReference>
<evidence type="ECO:0000256" key="3">
    <source>
        <dbReference type="ARBA" id="ARBA00022452"/>
    </source>
</evidence>
<dbReference type="InterPro" id="IPR012910">
    <property type="entry name" value="Plug_dom"/>
</dbReference>
<evidence type="ECO:0000256" key="6">
    <source>
        <dbReference type="ARBA" id="ARBA00022729"/>
    </source>
</evidence>
<keyword evidence="7" id="KW-0408">Iron</keyword>
<reference evidence="16 17" key="1">
    <citation type="submission" date="2024-03" db="EMBL/GenBank/DDBJ databases">
        <title>Sulfurimonas sp. HSL3-1.</title>
        <authorList>
            <person name="Wang S."/>
        </authorList>
    </citation>
    <scope>NUCLEOTIDE SEQUENCE [LARGE SCALE GENOMIC DNA]</scope>
    <source>
        <strain evidence="16 17">HSL3-1</strain>
    </source>
</reference>
<keyword evidence="5 12" id="KW-0812">Transmembrane</keyword>
<keyword evidence="4" id="KW-0410">Iron transport</keyword>
<dbReference type="CDD" id="cd01347">
    <property type="entry name" value="ligand_gated_channel"/>
    <property type="match status" value="1"/>
</dbReference>
<keyword evidence="16" id="KW-0675">Receptor</keyword>
<comment type="similarity">
    <text evidence="12 13">Belongs to the TonB-dependent receptor family.</text>
</comment>
<evidence type="ECO:0000256" key="4">
    <source>
        <dbReference type="ARBA" id="ARBA00022496"/>
    </source>
</evidence>
<evidence type="ECO:0000256" key="12">
    <source>
        <dbReference type="PROSITE-ProRule" id="PRU01360"/>
    </source>
</evidence>
<sequence>MKKGLLLSIPAALTTLMGADTYSLDAVSVTATKFERETKEVPQSVAVVDNEEIEERNVLNVKDAIETIPGVITMSKNNGYDSRLIIRGAGLKARYGIREIMVMRDGVPMTDPDSFTRMDFIDVDDMESVEVFKGPGSIYAANASGGVVFIKSKSVFDTDNNRVKIGYGTYDTLNANVKGSFAIDESNYVGVSVSRRQSSNNWRDWNEFDTTQASLKYGHLFEDDASLQMEFAYTEANLQLPQSLSADEFAAFKETGETTNTNGAWQQSGRYSDTYFFNVQYEKSFGDLTFKPQAYFTKWGHYHPVTGLINDAPDNYVVGTDLAFDAKHTLFNRDASLVFGLTARSDIRDNSKKYTYRDTIDVPGPSTRIIKVTSDAKGDLAGVEDGTSTLYGFYVQETFAPAERLLVDVGLRYDHLSFDIDGTEYLAYDYADGNYTTGEGDYSVTESYDLLSPKVGATFALTETLNVYGLIAAANQAPTDSEVRANLTYGSSPSLKASLSVNYEIGMKQRSRDWSMDLSLYYNAVRDEIVAVKGADNTTYYTNAGKTKRIGAELSLDYLVNDVVDVGANGAWFDYSYSDYVDGGVDYSGNRQRYIPDYQYSLFAGYHDGSLSARIEGISYGPFYMDDLNTEKYDGFTLVTNLSLAYTSGHHRYQFNVNNLFDQRYATEVDKTTGYGGPKYYYTPGMPQFAMLTYTYTF</sequence>
<keyword evidence="17" id="KW-1185">Reference proteome</keyword>
<dbReference type="EMBL" id="CP147920">
    <property type="protein sequence ID" value="XAU15134.1"/>
    <property type="molecule type" value="Genomic_DNA"/>
</dbReference>
<keyword evidence="3 12" id="KW-1134">Transmembrane beta strand</keyword>
<dbReference type="PANTHER" id="PTHR32552">
    <property type="entry name" value="FERRICHROME IRON RECEPTOR-RELATED"/>
    <property type="match status" value="1"/>
</dbReference>
<dbReference type="InterPro" id="IPR039426">
    <property type="entry name" value="TonB-dep_rcpt-like"/>
</dbReference>
<evidence type="ECO:0000313" key="17">
    <source>
        <dbReference type="Proteomes" id="UP001447842"/>
    </source>
</evidence>
<evidence type="ECO:0000256" key="13">
    <source>
        <dbReference type="RuleBase" id="RU003357"/>
    </source>
</evidence>
<evidence type="ECO:0000256" key="10">
    <source>
        <dbReference type="ARBA" id="ARBA00023136"/>
    </source>
</evidence>
<keyword evidence="10 12" id="KW-0472">Membrane</keyword>
<keyword evidence="6" id="KW-0732">Signal</keyword>
<dbReference type="Proteomes" id="UP001447842">
    <property type="component" value="Chromosome"/>
</dbReference>
<evidence type="ECO:0000256" key="7">
    <source>
        <dbReference type="ARBA" id="ARBA00023004"/>
    </source>
</evidence>
<feature type="domain" description="TonB-dependent receptor-like beta-barrel" evidence="14">
    <location>
        <begin position="220"/>
        <end position="660"/>
    </location>
</feature>
<dbReference type="Gene3D" id="2.170.130.10">
    <property type="entry name" value="TonB-dependent receptor, plug domain"/>
    <property type="match status" value="1"/>
</dbReference>
<evidence type="ECO:0000256" key="1">
    <source>
        <dbReference type="ARBA" id="ARBA00004571"/>
    </source>
</evidence>
<name>A0ABZ3HC01_9BACT</name>
<dbReference type="InterPro" id="IPR037066">
    <property type="entry name" value="Plug_dom_sf"/>
</dbReference>
<comment type="subcellular location">
    <subcellularLocation>
        <location evidence="1 12">Cell outer membrane</location>
        <topology evidence="1 12">Multi-pass membrane protein</topology>
    </subcellularLocation>
</comment>
<feature type="domain" description="TonB-dependent receptor plug" evidence="15">
    <location>
        <begin position="39"/>
        <end position="147"/>
    </location>
</feature>
<gene>
    <name evidence="16" type="ORF">WCY31_00175</name>
</gene>
<evidence type="ECO:0000256" key="9">
    <source>
        <dbReference type="ARBA" id="ARBA00023077"/>
    </source>
</evidence>
<organism evidence="16 17">
    <name type="scientific">Sulfurimonas diazotrophicus</name>
    <dbReference type="NCBI Taxonomy" id="3131939"/>
    <lineage>
        <taxon>Bacteria</taxon>
        <taxon>Pseudomonadati</taxon>
        <taxon>Campylobacterota</taxon>
        <taxon>Epsilonproteobacteria</taxon>
        <taxon>Campylobacterales</taxon>
        <taxon>Sulfurimonadaceae</taxon>
        <taxon>Sulfurimonas</taxon>
    </lineage>
</organism>
<dbReference type="SUPFAM" id="SSF56935">
    <property type="entry name" value="Porins"/>
    <property type="match status" value="1"/>
</dbReference>
<dbReference type="InterPro" id="IPR036942">
    <property type="entry name" value="Beta-barrel_TonB_sf"/>
</dbReference>
<keyword evidence="2 12" id="KW-0813">Transport</keyword>
<keyword evidence="9 13" id="KW-0798">TonB box</keyword>
<dbReference type="Gene3D" id="2.40.170.20">
    <property type="entry name" value="TonB-dependent receptor, beta-barrel domain"/>
    <property type="match status" value="1"/>
</dbReference>
<dbReference type="PANTHER" id="PTHR32552:SF68">
    <property type="entry name" value="FERRICHROME OUTER MEMBRANE TRANSPORTER_PHAGE RECEPTOR"/>
    <property type="match status" value="1"/>
</dbReference>
<keyword evidence="8" id="KW-0406">Ion transport</keyword>
<evidence type="ECO:0000256" key="11">
    <source>
        <dbReference type="ARBA" id="ARBA00023237"/>
    </source>
</evidence>
<evidence type="ECO:0000313" key="16">
    <source>
        <dbReference type="EMBL" id="XAU15134.1"/>
    </source>
</evidence>
<dbReference type="InterPro" id="IPR000531">
    <property type="entry name" value="Beta-barrel_TonB"/>
</dbReference>
<evidence type="ECO:0000259" key="14">
    <source>
        <dbReference type="Pfam" id="PF00593"/>
    </source>
</evidence>
<proteinExistence type="inferred from homology"/>